<reference evidence="9 10" key="1">
    <citation type="journal article" date="2024" name="bioRxiv">
        <title>A reference genome for Trichogramma kaykai: A tiny desert-dwelling parasitoid wasp with competing sex-ratio distorters.</title>
        <authorList>
            <person name="Culotta J."/>
            <person name="Lindsey A.R."/>
        </authorList>
    </citation>
    <scope>NUCLEOTIDE SEQUENCE [LARGE SCALE GENOMIC DNA]</scope>
    <source>
        <strain evidence="9 10">KSX58</strain>
    </source>
</reference>
<protein>
    <recommendedName>
        <fullName evidence="8">C2H2-type domain-containing protein</fullName>
    </recommendedName>
</protein>
<feature type="domain" description="C2H2-type" evidence="8">
    <location>
        <begin position="325"/>
        <end position="353"/>
    </location>
</feature>
<keyword evidence="4 7" id="KW-0863">Zinc-finger</keyword>
<keyword evidence="3" id="KW-0677">Repeat</keyword>
<evidence type="ECO:0000256" key="1">
    <source>
        <dbReference type="ARBA" id="ARBA00004123"/>
    </source>
</evidence>
<sequence length="358" mass="42107">MESTEDVIRVKEEPNGTLSDVGDDHVFDSDFCDVKYVELFPFHKIPNELTASQKKMDEKIFIDFECKNVKPELKSLKQIICKIEYKTCAPLVKVESPVQIRYSEEKSPIILIKKNFNYHNDCHFEVNPGLKIDKHKEVEVLSKTTRTKLSYQRKMCQKTYQEKKSLNTNIISVRKNIKPFECEICHKSYGSKDDLNIHIITVHDGGKPFECDICHKSFRQKPHLKTHVYTVHYRIKPFQCKIYHKSFGQKQHLKIRINAVHDRSKPFECVICHKSFGYKSDLNKHLIIAHDRSKPFECVICHKSFGYQSKLKRHVNAVHDRSKPFECEICHKPFGYKHHLKVHINAVHDRSKPFECDI</sequence>
<feature type="domain" description="C2H2-type" evidence="8">
    <location>
        <begin position="209"/>
        <end position="237"/>
    </location>
</feature>
<dbReference type="GO" id="GO:0003677">
    <property type="term" value="F:DNA binding"/>
    <property type="evidence" value="ECO:0007669"/>
    <property type="project" value="UniProtKB-KW"/>
</dbReference>
<dbReference type="SUPFAM" id="SSF57667">
    <property type="entry name" value="beta-beta-alpha zinc fingers"/>
    <property type="match status" value="4"/>
</dbReference>
<proteinExistence type="predicted"/>
<dbReference type="GO" id="GO:0008270">
    <property type="term" value="F:zinc ion binding"/>
    <property type="evidence" value="ECO:0007669"/>
    <property type="project" value="UniProtKB-KW"/>
</dbReference>
<dbReference type="PROSITE" id="PS50157">
    <property type="entry name" value="ZINC_FINGER_C2H2_2"/>
    <property type="match status" value="5"/>
</dbReference>
<keyword evidence="2" id="KW-0479">Metal-binding</keyword>
<evidence type="ECO:0000259" key="8">
    <source>
        <dbReference type="PROSITE" id="PS50157"/>
    </source>
</evidence>
<dbReference type="Pfam" id="PF00096">
    <property type="entry name" value="zf-C2H2"/>
    <property type="match status" value="5"/>
</dbReference>
<evidence type="ECO:0000256" key="4">
    <source>
        <dbReference type="ARBA" id="ARBA00022771"/>
    </source>
</evidence>
<keyword evidence="6" id="KW-0539">Nucleus</keyword>
<feature type="domain" description="C2H2-type" evidence="8">
    <location>
        <begin position="296"/>
        <end position="324"/>
    </location>
</feature>
<dbReference type="GO" id="GO:0048598">
    <property type="term" value="P:embryonic morphogenesis"/>
    <property type="evidence" value="ECO:0007669"/>
    <property type="project" value="UniProtKB-ARBA"/>
</dbReference>
<evidence type="ECO:0000256" key="5">
    <source>
        <dbReference type="ARBA" id="ARBA00022833"/>
    </source>
</evidence>
<evidence type="ECO:0000256" key="6">
    <source>
        <dbReference type="ARBA" id="ARBA00023242"/>
    </source>
</evidence>
<gene>
    <name evidence="9" type="ORF">TKK_012251</name>
</gene>
<keyword evidence="5" id="KW-0862">Zinc</keyword>
<dbReference type="AlphaFoldDB" id="A0ABD2WLD5"/>
<comment type="caution">
    <text evidence="9">The sequence shown here is derived from an EMBL/GenBank/DDBJ whole genome shotgun (WGS) entry which is preliminary data.</text>
</comment>
<dbReference type="InterPro" id="IPR036236">
    <property type="entry name" value="Znf_C2H2_sf"/>
</dbReference>
<accession>A0ABD2WLD5</accession>
<dbReference type="GO" id="GO:0005634">
    <property type="term" value="C:nucleus"/>
    <property type="evidence" value="ECO:0007669"/>
    <property type="project" value="UniProtKB-SubCell"/>
</dbReference>
<evidence type="ECO:0000256" key="2">
    <source>
        <dbReference type="ARBA" id="ARBA00022723"/>
    </source>
</evidence>
<feature type="domain" description="C2H2-type" evidence="8">
    <location>
        <begin position="180"/>
        <end position="208"/>
    </location>
</feature>
<name>A0ABD2WLD5_9HYME</name>
<dbReference type="FunFam" id="3.30.160.60:FF:000100">
    <property type="entry name" value="Zinc finger 45-like"/>
    <property type="match status" value="1"/>
</dbReference>
<dbReference type="PROSITE" id="PS00028">
    <property type="entry name" value="ZINC_FINGER_C2H2_1"/>
    <property type="match status" value="5"/>
</dbReference>
<dbReference type="Gene3D" id="3.30.160.60">
    <property type="entry name" value="Classic Zinc Finger"/>
    <property type="match status" value="5"/>
</dbReference>
<organism evidence="9 10">
    <name type="scientific">Trichogramma kaykai</name>
    <dbReference type="NCBI Taxonomy" id="54128"/>
    <lineage>
        <taxon>Eukaryota</taxon>
        <taxon>Metazoa</taxon>
        <taxon>Ecdysozoa</taxon>
        <taxon>Arthropoda</taxon>
        <taxon>Hexapoda</taxon>
        <taxon>Insecta</taxon>
        <taxon>Pterygota</taxon>
        <taxon>Neoptera</taxon>
        <taxon>Endopterygota</taxon>
        <taxon>Hymenoptera</taxon>
        <taxon>Apocrita</taxon>
        <taxon>Proctotrupomorpha</taxon>
        <taxon>Chalcidoidea</taxon>
        <taxon>Trichogrammatidae</taxon>
        <taxon>Trichogramma</taxon>
    </lineage>
</organism>
<dbReference type="SMART" id="SM00355">
    <property type="entry name" value="ZnF_C2H2"/>
    <property type="match status" value="5"/>
</dbReference>
<evidence type="ECO:0000256" key="3">
    <source>
        <dbReference type="ARBA" id="ARBA00022737"/>
    </source>
</evidence>
<evidence type="ECO:0000313" key="10">
    <source>
        <dbReference type="Proteomes" id="UP001627154"/>
    </source>
</evidence>
<dbReference type="InterPro" id="IPR013087">
    <property type="entry name" value="Znf_C2H2_type"/>
</dbReference>
<dbReference type="Proteomes" id="UP001627154">
    <property type="component" value="Unassembled WGS sequence"/>
</dbReference>
<dbReference type="FunFam" id="3.30.160.60:FF:000624">
    <property type="entry name" value="zinc finger protein 697"/>
    <property type="match status" value="1"/>
</dbReference>
<comment type="subcellular location">
    <subcellularLocation>
        <location evidence="1">Nucleus</location>
    </subcellularLocation>
</comment>
<dbReference type="PANTHER" id="PTHR24390">
    <property type="entry name" value="ZINC FINGER PROTEIN"/>
    <property type="match status" value="1"/>
</dbReference>
<dbReference type="EMBL" id="JBJJXI010000098">
    <property type="protein sequence ID" value="KAL3393386.1"/>
    <property type="molecule type" value="Genomic_DNA"/>
</dbReference>
<evidence type="ECO:0000256" key="7">
    <source>
        <dbReference type="PROSITE-ProRule" id="PRU00042"/>
    </source>
</evidence>
<keyword evidence="10" id="KW-1185">Reference proteome</keyword>
<evidence type="ECO:0000313" key="9">
    <source>
        <dbReference type="EMBL" id="KAL3393386.1"/>
    </source>
</evidence>
<feature type="domain" description="C2H2-type" evidence="8">
    <location>
        <begin position="267"/>
        <end position="295"/>
    </location>
</feature>
<dbReference type="PANTHER" id="PTHR24390:SF237">
    <property type="entry name" value="FI23536P1-RELATED"/>
    <property type="match status" value="1"/>
</dbReference>